<feature type="compositionally biased region" description="Basic and acidic residues" evidence="1">
    <location>
        <begin position="649"/>
        <end position="683"/>
    </location>
</feature>
<dbReference type="Proteomes" id="UP000424527">
    <property type="component" value="Unassembled WGS sequence"/>
</dbReference>
<feature type="compositionally biased region" description="Polar residues" evidence="1">
    <location>
        <begin position="1020"/>
        <end position="1029"/>
    </location>
</feature>
<feature type="compositionally biased region" description="Basic and acidic residues" evidence="1">
    <location>
        <begin position="568"/>
        <end position="580"/>
    </location>
</feature>
<dbReference type="EMBL" id="REGW02000016">
    <property type="protein sequence ID" value="KAE8285302.1"/>
    <property type="molecule type" value="Genomic_DNA"/>
</dbReference>
<feature type="compositionally biased region" description="Polar residues" evidence="1">
    <location>
        <begin position="426"/>
        <end position="435"/>
    </location>
</feature>
<feature type="compositionally biased region" description="Low complexity" evidence="1">
    <location>
        <begin position="1537"/>
        <end position="1548"/>
    </location>
</feature>
<feature type="compositionally biased region" description="Basic and acidic residues" evidence="1">
    <location>
        <begin position="1513"/>
        <end position="1535"/>
    </location>
</feature>
<feature type="compositionally biased region" description="Acidic residues" evidence="1">
    <location>
        <begin position="777"/>
        <end position="794"/>
    </location>
</feature>
<feature type="region of interest" description="Disordered" evidence="1">
    <location>
        <begin position="1288"/>
        <end position="1324"/>
    </location>
</feature>
<feature type="region of interest" description="Disordered" evidence="1">
    <location>
        <begin position="497"/>
        <end position="813"/>
    </location>
</feature>
<feature type="compositionally biased region" description="Polar residues" evidence="1">
    <location>
        <begin position="45"/>
        <end position="58"/>
    </location>
</feature>
<feature type="compositionally biased region" description="Basic and acidic residues" evidence="1">
    <location>
        <begin position="206"/>
        <end position="216"/>
    </location>
</feature>
<organism evidence="3 4">
    <name type="scientific">Larimichthys crocea</name>
    <name type="common">Large yellow croaker</name>
    <name type="synonym">Pseudosciaena crocea</name>
    <dbReference type="NCBI Taxonomy" id="215358"/>
    <lineage>
        <taxon>Eukaryota</taxon>
        <taxon>Metazoa</taxon>
        <taxon>Chordata</taxon>
        <taxon>Craniata</taxon>
        <taxon>Vertebrata</taxon>
        <taxon>Euteleostomi</taxon>
        <taxon>Actinopterygii</taxon>
        <taxon>Neopterygii</taxon>
        <taxon>Teleostei</taxon>
        <taxon>Neoteleostei</taxon>
        <taxon>Acanthomorphata</taxon>
        <taxon>Eupercaria</taxon>
        <taxon>Sciaenidae</taxon>
        <taxon>Larimichthys</taxon>
    </lineage>
</organism>
<feature type="region of interest" description="Disordered" evidence="1">
    <location>
        <begin position="1"/>
        <end position="219"/>
    </location>
</feature>
<feature type="compositionally biased region" description="Basic and acidic residues" evidence="1">
    <location>
        <begin position="1033"/>
        <end position="1043"/>
    </location>
</feature>
<dbReference type="InterPro" id="IPR039467">
    <property type="entry name" value="TFIIIB_B''_Myb"/>
</dbReference>
<feature type="compositionally biased region" description="Basic residues" evidence="1">
    <location>
        <begin position="743"/>
        <end position="754"/>
    </location>
</feature>
<feature type="compositionally biased region" description="Polar residues" evidence="1">
    <location>
        <begin position="1153"/>
        <end position="1176"/>
    </location>
</feature>
<feature type="compositionally biased region" description="Polar residues" evidence="1">
    <location>
        <begin position="131"/>
        <end position="146"/>
    </location>
</feature>
<feature type="compositionally biased region" description="Polar residues" evidence="1">
    <location>
        <begin position="1093"/>
        <end position="1111"/>
    </location>
</feature>
<keyword evidence="4" id="KW-1185">Reference proteome</keyword>
<evidence type="ECO:0000313" key="4">
    <source>
        <dbReference type="Proteomes" id="UP000424527"/>
    </source>
</evidence>
<dbReference type="GO" id="GO:0000126">
    <property type="term" value="C:transcription factor TFIIIB complex"/>
    <property type="evidence" value="ECO:0007669"/>
    <property type="project" value="TreeGrafter"/>
</dbReference>
<protein>
    <submittedName>
        <fullName evidence="3">Transcription factor TFIIIB component B''-like protein</fullName>
    </submittedName>
</protein>
<gene>
    <name evidence="3" type="ORF">D5F01_LYC16755</name>
</gene>
<accession>A0A6G0I217</accession>
<feature type="region of interest" description="Disordered" evidence="1">
    <location>
        <begin position="1402"/>
        <end position="1694"/>
    </location>
</feature>
<feature type="compositionally biased region" description="Basic and acidic residues" evidence="1">
    <location>
        <begin position="1177"/>
        <end position="1192"/>
    </location>
</feature>
<feature type="compositionally biased region" description="Polar residues" evidence="1">
    <location>
        <begin position="1563"/>
        <end position="1572"/>
    </location>
</feature>
<feature type="compositionally biased region" description="Low complexity" evidence="1">
    <location>
        <begin position="1658"/>
        <end position="1669"/>
    </location>
</feature>
<feature type="compositionally biased region" description="Basic and acidic residues" evidence="1">
    <location>
        <begin position="1073"/>
        <end position="1090"/>
    </location>
</feature>
<evidence type="ECO:0000313" key="3">
    <source>
        <dbReference type="EMBL" id="KAE8285302.1"/>
    </source>
</evidence>
<feature type="compositionally biased region" description="Polar residues" evidence="1">
    <location>
        <begin position="71"/>
        <end position="83"/>
    </location>
</feature>
<feature type="region of interest" description="Disordered" evidence="1">
    <location>
        <begin position="1010"/>
        <end position="1252"/>
    </location>
</feature>
<dbReference type="Pfam" id="PF15963">
    <property type="entry name" value="Myb_DNA-bind_7"/>
    <property type="match status" value="1"/>
</dbReference>
<feature type="compositionally biased region" description="Basic residues" evidence="1">
    <location>
        <begin position="1195"/>
        <end position="1204"/>
    </location>
</feature>
<name>A0A6G0I217_LARCR</name>
<feature type="compositionally biased region" description="Basic residues" evidence="1">
    <location>
        <begin position="552"/>
        <end position="561"/>
    </location>
</feature>
<feature type="domain" description="Transcription factor TFIIIB component B'' Myb" evidence="2">
    <location>
        <begin position="445"/>
        <end position="491"/>
    </location>
</feature>
<feature type="compositionally biased region" description="Polar residues" evidence="1">
    <location>
        <begin position="1210"/>
        <end position="1225"/>
    </location>
</feature>
<feature type="region of interest" description="Disordered" evidence="1">
    <location>
        <begin position="409"/>
        <end position="446"/>
    </location>
</feature>
<feature type="compositionally biased region" description="Basic and acidic residues" evidence="1">
    <location>
        <begin position="338"/>
        <end position="348"/>
    </location>
</feature>
<feature type="compositionally biased region" description="Basic residues" evidence="1">
    <location>
        <begin position="507"/>
        <end position="520"/>
    </location>
</feature>
<dbReference type="GO" id="GO:0070898">
    <property type="term" value="P:RNA polymerase III preinitiation complex assembly"/>
    <property type="evidence" value="ECO:0007669"/>
    <property type="project" value="TreeGrafter"/>
</dbReference>
<feature type="compositionally biased region" description="Low complexity" evidence="1">
    <location>
        <begin position="723"/>
        <end position="741"/>
    </location>
</feature>
<proteinExistence type="predicted"/>
<sequence length="1694" mass="182334">MFRRSRFSIRPNVATAGRAAAAAAAPQEAPSVSQESSETLKDTNESSTATAVTDNKSAGTPEKPAGPADGNDQNGEGTSSSAAVQRRKRFAIKPKVAPGRPSALARTPKSPAKAVSETPVEVSASDHEKPTTSGQTETTPAPQGLQSPRRRRLSEESKQLKVQPKPILTPSDSSGPSAVPPAEDLLEQTHLAEDSSKPLESTSGGEVKDVPSRLPDKIPLSLPDKEAIELSEKAKTLVSSKYGLSLSPPALSLSRLLNNPSDLQRLAKARKLRELLREEMHKEKKKKKAVSRVKEFTLDPAKMTMRDLIRYLPVSNPMTSSLEDAAPENETVVPPSPGREESPERAQEPKAPPKIGSPREEEEAPAVAVAEGEEEEEEDEEALMVPQVKVAEDGSLIIDEESLTVEVLRAKGPNPAQDRDPIFERGSTTTYSSFRKGTYSKPWSSEARSEIKNKFKKEERENAWRIDKAFRERRKLDIEYFSKLLEKILEVQKNRKKLKSLADKNSPRKHKKKSKGKKAAKNLSDVEEEDENEMPDLEEGEKENEGGTPVSKPKRKRKRKTASTEEPDDKKNKTGEKSNEQDEVCIPEDAEAALPEDRANSDMPEKTQDVDAAKDTTIKPAKLSRGRAPKPLLPLGRKWGKKAPPPSTKAKDDVSDKGDESVSDGASKEQVSKDAASKRKSDNDDISSEEEDATVKPPKPTRYGRVPKPTKPLTYPAKEDAHSSASETTPASPAGSTAVAAKPKIKCTAKRGRSSKLQSTQESKKPKLVTLRASQSEDSDEENEKQWEEEEVEEEQHPACSFSKDGTAPAFVPASLRSPRPVISEVEETMEELDILANMPDVLGISQDAMCPDASCELAQNEAGTVEPCEHQLDLLVDVIDFLSSEHPEVTEDESYNEAAQTLLTIGNLAHLAQPTQNETAIQDHTTEIPSVTVDETSQHQEVEIAPKPAVQEENSAMSAISCQVVTETLENVATVEPQNSTTDTVDMPILETSDQRTAPEMDPIPSIAVNSREVKDKFSTNQESSTNLGPAESEKSQDDTKDVGTSSDGFVIATSSVSESQSVVTDSVPENKSLEKPTAEGESTGDKVEAGPSSQDTSITPTESNTQLTAAISDVLPSEDGSKESNIKSANTPCTADPKEKTQQPRSENDSEAQSPAVVQQCSQTTETNLTAAQSTDEHKLESKDSSESSRKAPPIRRGRLVKPKPNLGRSSQPPQPKQVQNIKQAEEVSGSQSEGVEASVSHKPVSEIRPDIQEPAEGAVEQHIIPPVNDAASSLACITPVIEQLSQQDSPSNVAGSSLGCLTQVPDNSTQSPDASTSGTEVTQIHPSLTIFPDMLSDQVPSDPDEPFFILSLTEIPVCPSGEVVDSVSEPLSYLPATDASVQQQSSDLGAADGLLSDVAVPASMEESSETGLVGSDTAAQMHSIVENPVDPHESSSVQPSMLAEAAENDDEAEPPPSKQRPGRAAKLQVKPKTQRKRQASKEAESTPAQDSELPGPSEEPKVMDALSTEPQKESGDRTDLEKEIPTGGKDPEDSSSGAQTTGRRGTSSRKRKPKSLHPVSETSITSDSAPNKPASKAKTSRAAGKRSARAQVRSPSDNRSPTPGPTQPPPEEETHSAPSNTSPTQTEAAVVQTSEHGRLCSDPAPSTSPWTAEVSASQQSDSLESSSMEEEEPMSVSQYFLSDIFTEVEEG</sequence>
<comment type="caution">
    <text evidence="3">The sequence shown here is derived from an EMBL/GenBank/DDBJ whole genome shotgun (WGS) entry which is preliminary data.</text>
</comment>
<reference evidence="3 4" key="1">
    <citation type="submission" date="2019-07" db="EMBL/GenBank/DDBJ databases">
        <title>Chromosome genome assembly for large yellow croaker.</title>
        <authorList>
            <person name="Xiao S."/>
        </authorList>
    </citation>
    <scope>NUCLEOTIDE SEQUENCE [LARGE SCALE GENOMIC DNA]</scope>
    <source>
        <strain evidence="3">JMULYC20181020</strain>
        <tissue evidence="3">Muscle</tissue>
    </source>
</reference>
<feature type="region of interest" description="Disordered" evidence="1">
    <location>
        <begin position="318"/>
        <end position="388"/>
    </location>
</feature>
<feature type="compositionally biased region" description="Basic and acidic residues" evidence="1">
    <location>
        <begin position="595"/>
        <end position="617"/>
    </location>
</feature>
<dbReference type="PANTHER" id="PTHR22929">
    <property type="entry name" value="RNA POLYMERASE III TRANSCRIPTION INITIATION FACTOR B"/>
    <property type="match status" value="1"/>
</dbReference>
<feature type="compositionally biased region" description="Acidic residues" evidence="1">
    <location>
        <begin position="525"/>
        <end position="542"/>
    </location>
</feature>
<feature type="compositionally biased region" description="Polar residues" evidence="1">
    <location>
        <begin position="1619"/>
        <end position="1637"/>
    </location>
</feature>
<feature type="compositionally biased region" description="Acidic residues" evidence="1">
    <location>
        <begin position="371"/>
        <end position="382"/>
    </location>
</feature>
<evidence type="ECO:0000256" key="1">
    <source>
        <dbReference type="SAM" id="MobiDB-lite"/>
    </source>
</evidence>
<evidence type="ECO:0000259" key="2">
    <source>
        <dbReference type="Pfam" id="PF15963"/>
    </source>
</evidence>
<feature type="compositionally biased region" description="Polar residues" evidence="1">
    <location>
        <begin position="1288"/>
        <end position="1298"/>
    </location>
</feature>
<feature type="compositionally biased region" description="Acidic residues" evidence="1">
    <location>
        <begin position="581"/>
        <end position="591"/>
    </location>
</feature>
<feature type="compositionally biased region" description="Low complexity" evidence="1">
    <location>
        <begin position="1229"/>
        <end position="1243"/>
    </location>
</feature>
<feature type="compositionally biased region" description="Low complexity" evidence="1">
    <location>
        <begin position="1056"/>
        <end position="1069"/>
    </location>
</feature>
<feature type="compositionally biased region" description="Basic and acidic residues" evidence="1">
    <location>
        <begin position="1138"/>
        <end position="1150"/>
    </location>
</feature>
<dbReference type="PANTHER" id="PTHR22929:SF0">
    <property type="entry name" value="TRANSCRIPTION FACTOR TFIIIB COMPONENT B'' HOMOLOG"/>
    <property type="match status" value="1"/>
</dbReference>
<feature type="compositionally biased region" description="Polar residues" evidence="1">
    <location>
        <begin position="1307"/>
        <end position="1324"/>
    </location>
</feature>
<feature type="compositionally biased region" description="Low complexity" evidence="1">
    <location>
        <begin position="14"/>
        <end position="29"/>
    </location>
</feature>
<dbReference type="GO" id="GO:0001156">
    <property type="term" value="F:TFIIIC-class transcription factor complex binding"/>
    <property type="evidence" value="ECO:0007669"/>
    <property type="project" value="TreeGrafter"/>
</dbReference>
<feature type="compositionally biased region" description="Basic residues" evidence="1">
    <location>
        <begin position="1549"/>
        <end position="1558"/>
    </location>
</feature>